<dbReference type="SUPFAM" id="SSF48498">
    <property type="entry name" value="Tetracyclin repressor-like, C-terminal domain"/>
    <property type="match status" value="1"/>
</dbReference>
<dbReference type="InterPro" id="IPR036271">
    <property type="entry name" value="Tet_transcr_reg_TetR-rel_C_sf"/>
</dbReference>
<evidence type="ECO:0000313" key="6">
    <source>
        <dbReference type="EMBL" id="NGP88582.1"/>
    </source>
</evidence>
<reference evidence="6 7" key="1">
    <citation type="submission" date="2020-02" db="EMBL/GenBank/DDBJ databases">
        <title>Aliifodinibius halophilus 2W32, complete genome.</title>
        <authorList>
            <person name="Li Y."/>
            <person name="Wu S."/>
        </authorList>
    </citation>
    <scope>NUCLEOTIDE SEQUENCE [LARGE SCALE GENOMIC DNA]</scope>
    <source>
        <strain evidence="6 7">2W32</strain>
    </source>
</reference>
<evidence type="ECO:0000256" key="4">
    <source>
        <dbReference type="PROSITE-ProRule" id="PRU00335"/>
    </source>
</evidence>
<dbReference type="Gene3D" id="1.10.10.60">
    <property type="entry name" value="Homeodomain-like"/>
    <property type="match status" value="1"/>
</dbReference>
<dbReference type="InterPro" id="IPR011075">
    <property type="entry name" value="TetR_C"/>
</dbReference>
<keyword evidence="2 4" id="KW-0238">DNA-binding</keyword>
<evidence type="ECO:0000256" key="2">
    <source>
        <dbReference type="ARBA" id="ARBA00023125"/>
    </source>
</evidence>
<dbReference type="PRINTS" id="PR00455">
    <property type="entry name" value="HTHTETR"/>
</dbReference>
<dbReference type="EMBL" id="JAALLS010000011">
    <property type="protein sequence ID" value="NGP88582.1"/>
    <property type="molecule type" value="Genomic_DNA"/>
</dbReference>
<accession>A0A6M1TEH7</accession>
<evidence type="ECO:0000259" key="5">
    <source>
        <dbReference type="PROSITE" id="PS50977"/>
    </source>
</evidence>
<dbReference type="InterPro" id="IPR001647">
    <property type="entry name" value="HTH_TetR"/>
</dbReference>
<evidence type="ECO:0000256" key="3">
    <source>
        <dbReference type="ARBA" id="ARBA00023163"/>
    </source>
</evidence>
<dbReference type="AlphaFoldDB" id="A0A6M1TEH7"/>
<keyword evidence="1" id="KW-0805">Transcription regulation</keyword>
<dbReference type="Proteomes" id="UP000479132">
    <property type="component" value="Unassembled WGS sequence"/>
</dbReference>
<dbReference type="Pfam" id="PF00440">
    <property type="entry name" value="TetR_N"/>
    <property type="match status" value="1"/>
</dbReference>
<dbReference type="GO" id="GO:0003677">
    <property type="term" value="F:DNA binding"/>
    <property type="evidence" value="ECO:0007669"/>
    <property type="project" value="UniProtKB-UniRule"/>
</dbReference>
<feature type="domain" description="HTH tetR-type" evidence="5">
    <location>
        <begin position="6"/>
        <end position="66"/>
    </location>
</feature>
<dbReference type="PANTHER" id="PTHR47506:SF1">
    <property type="entry name" value="HTH-TYPE TRANSCRIPTIONAL REGULATOR YJDC"/>
    <property type="match status" value="1"/>
</dbReference>
<dbReference type="SUPFAM" id="SSF46689">
    <property type="entry name" value="Homeodomain-like"/>
    <property type="match status" value="1"/>
</dbReference>
<protein>
    <submittedName>
        <fullName evidence="6">TetR/AcrR family transcriptional regulator</fullName>
    </submittedName>
</protein>
<sequence length="193" mass="22167">MPRAKSFDEKEVLIKAMNLFWKKGYYDTSAQDLVDELGISRSSLYATFGGKKQLFEKAFQLYRDKNLKAASQLLESHEGVKDGFRALFEKAIEESKNDKEAKGCFVVNTTAELVPNDHSFLKDLQENQQKFVETFRDYLKEGVENGQIPADKEFESIAKLFYTFYSGLRIVSKVSFNEQETLRSVDNLLSILD</sequence>
<dbReference type="Gene3D" id="1.10.357.10">
    <property type="entry name" value="Tetracycline Repressor, domain 2"/>
    <property type="match status" value="1"/>
</dbReference>
<dbReference type="InterPro" id="IPR009057">
    <property type="entry name" value="Homeodomain-like_sf"/>
</dbReference>
<dbReference type="PANTHER" id="PTHR47506">
    <property type="entry name" value="TRANSCRIPTIONAL REGULATORY PROTEIN"/>
    <property type="match status" value="1"/>
</dbReference>
<comment type="caution">
    <text evidence="6">The sequence shown here is derived from an EMBL/GenBank/DDBJ whole genome shotgun (WGS) entry which is preliminary data.</text>
</comment>
<keyword evidence="7" id="KW-1185">Reference proteome</keyword>
<feature type="DNA-binding region" description="H-T-H motif" evidence="4">
    <location>
        <begin position="29"/>
        <end position="48"/>
    </location>
</feature>
<dbReference type="PROSITE" id="PS50977">
    <property type="entry name" value="HTH_TETR_2"/>
    <property type="match status" value="1"/>
</dbReference>
<proteinExistence type="predicted"/>
<evidence type="ECO:0000256" key="1">
    <source>
        <dbReference type="ARBA" id="ARBA00023015"/>
    </source>
</evidence>
<dbReference type="RefSeq" id="WP_165268472.1">
    <property type="nucleotide sequence ID" value="NZ_JAALLS010000011.1"/>
</dbReference>
<organism evidence="6 7">
    <name type="scientific">Fodinibius halophilus</name>
    <dbReference type="NCBI Taxonomy" id="1736908"/>
    <lineage>
        <taxon>Bacteria</taxon>
        <taxon>Pseudomonadati</taxon>
        <taxon>Balneolota</taxon>
        <taxon>Balneolia</taxon>
        <taxon>Balneolales</taxon>
        <taxon>Balneolaceae</taxon>
        <taxon>Fodinibius</taxon>
    </lineage>
</organism>
<dbReference type="Pfam" id="PF16925">
    <property type="entry name" value="TetR_C_13"/>
    <property type="match status" value="1"/>
</dbReference>
<evidence type="ECO:0000313" key="7">
    <source>
        <dbReference type="Proteomes" id="UP000479132"/>
    </source>
</evidence>
<gene>
    <name evidence="6" type="ORF">G3569_09460</name>
</gene>
<name>A0A6M1TEH7_9BACT</name>
<keyword evidence="3" id="KW-0804">Transcription</keyword>